<evidence type="ECO:0000256" key="2">
    <source>
        <dbReference type="ARBA" id="ARBA00022801"/>
    </source>
</evidence>
<name>A0A383CLE8_9ZZZZ</name>
<protein>
    <recommendedName>
        <fullName evidence="5">UvrD-like helicase ATP-binding domain-containing protein</fullName>
    </recommendedName>
</protein>
<dbReference type="InterPro" id="IPR014016">
    <property type="entry name" value="UvrD-like_ATP-bd"/>
</dbReference>
<dbReference type="GO" id="GO:0009338">
    <property type="term" value="C:exodeoxyribonuclease V complex"/>
    <property type="evidence" value="ECO:0007669"/>
    <property type="project" value="TreeGrafter"/>
</dbReference>
<dbReference type="PANTHER" id="PTHR11070:SF23">
    <property type="entry name" value="RECBCD ENZYME SUBUNIT RECB"/>
    <property type="match status" value="1"/>
</dbReference>
<evidence type="ECO:0000256" key="4">
    <source>
        <dbReference type="ARBA" id="ARBA00022840"/>
    </source>
</evidence>
<sequence length="240" mass="28333">WDPLQEAIRKLHYMREVEDWDDPHLSFQALSILCKPDGRAPGVTQKRWKERKEAKNLHDRVEYFGRESGPARELVSLWYQHMYALVLQFVLDARDAFSEYRIQTGKLEFQDLLFLSARLLRSDPKMRRYFGERYRRLLVDEFQDTDPLQAEIVLLLASEPPTESEGKDTEVYRDGEGARSMDVEWRSVEPRPGALFVVGDSKQSIYRFRRADIQLYDFVKERFKDFGSVIQLTANFRSSP</sequence>
<dbReference type="PANTHER" id="PTHR11070">
    <property type="entry name" value="UVRD / RECB / PCRA DNA HELICASE FAMILY MEMBER"/>
    <property type="match status" value="1"/>
</dbReference>
<dbReference type="PROSITE" id="PS51198">
    <property type="entry name" value="UVRD_HELICASE_ATP_BIND"/>
    <property type="match status" value="1"/>
</dbReference>
<feature type="non-terminal residue" evidence="6">
    <location>
        <position position="1"/>
    </location>
</feature>
<dbReference type="AlphaFoldDB" id="A0A383CLE8"/>
<dbReference type="GO" id="GO:0003677">
    <property type="term" value="F:DNA binding"/>
    <property type="evidence" value="ECO:0007669"/>
    <property type="project" value="InterPro"/>
</dbReference>
<dbReference type="GO" id="GO:0005524">
    <property type="term" value="F:ATP binding"/>
    <property type="evidence" value="ECO:0007669"/>
    <property type="project" value="UniProtKB-KW"/>
</dbReference>
<gene>
    <name evidence="6" type="ORF">METZ01_LOCUS485795</name>
</gene>
<dbReference type="Pfam" id="PF00580">
    <property type="entry name" value="UvrD-helicase"/>
    <property type="match status" value="1"/>
</dbReference>
<reference evidence="6" key="1">
    <citation type="submission" date="2018-05" db="EMBL/GenBank/DDBJ databases">
        <authorList>
            <person name="Lanie J.A."/>
            <person name="Ng W.-L."/>
            <person name="Kazmierczak K.M."/>
            <person name="Andrzejewski T.M."/>
            <person name="Davidsen T.M."/>
            <person name="Wayne K.J."/>
            <person name="Tettelin H."/>
            <person name="Glass J.I."/>
            <person name="Rusch D."/>
            <person name="Podicherti R."/>
            <person name="Tsui H.-C.T."/>
            <person name="Winkler M.E."/>
        </authorList>
    </citation>
    <scope>NUCLEOTIDE SEQUENCE</scope>
</reference>
<dbReference type="SUPFAM" id="SSF52540">
    <property type="entry name" value="P-loop containing nucleoside triphosphate hydrolases"/>
    <property type="match status" value="1"/>
</dbReference>
<evidence type="ECO:0000313" key="6">
    <source>
        <dbReference type="EMBL" id="SVE32941.1"/>
    </source>
</evidence>
<evidence type="ECO:0000256" key="1">
    <source>
        <dbReference type="ARBA" id="ARBA00022741"/>
    </source>
</evidence>
<keyword evidence="2" id="KW-0378">Hydrolase</keyword>
<dbReference type="Gene3D" id="3.40.50.300">
    <property type="entry name" value="P-loop containing nucleotide triphosphate hydrolases"/>
    <property type="match status" value="1"/>
</dbReference>
<dbReference type="EMBL" id="UINC01209778">
    <property type="protein sequence ID" value="SVE32941.1"/>
    <property type="molecule type" value="Genomic_DNA"/>
</dbReference>
<feature type="non-terminal residue" evidence="6">
    <location>
        <position position="240"/>
    </location>
</feature>
<dbReference type="GO" id="GO:0043138">
    <property type="term" value="F:3'-5' DNA helicase activity"/>
    <property type="evidence" value="ECO:0007669"/>
    <property type="project" value="TreeGrafter"/>
</dbReference>
<evidence type="ECO:0000256" key="3">
    <source>
        <dbReference type="ARBA" id="ARBA00022806"/>
    </source>
</evidence>
<dbReference type="GO" id="GO:0005829">
    <property type="term" value="C:cytosol"/>
    <property type="evidence" value="ECO:0007669"/>
    <property type="project" value="TreeGrafter"/>
</dbReference>
<dbReference type="InterPro" id="IPR027417">
    <property type="entry name" value="P-loop_NTPase"/>
</dbReference>
<accession>A0A383CLE8</accession>
<feature type="domain" description="UvrD-like helicase ATP-binding" evidence="5">
    <location>
        <begin position="1"/>
        <end position="239"/>
    </location>
</feature>
<keyword evidence="1" id="KW-0547">Nucleotide-binding</keyword>
<keyword evidence="4" id="KW-0067">ATP-binding</keyword>
<evidence type="ECO:0000259" key="5">
    <source>
        <dbReference type="PROSITE" id="PS51198"/>
    </source>
</evidence>
<dbReference type="GO" id="GO:0000725">
    <property type="term" value="P:recombinational repair"/>
    <property type="evidence" value="ECO:0007669"/>
    <property type="project" value="TreeGrafter"/>
</dbReference>
<organism evidence="6">
    <name type="scientific">marine metagenome</name>
    <dbReference type="NCBI Taxonomy" id="408172"/>
    <lineage>
        <taxon>unclassified sequences</taxon>
        <taxon>metagenomes</taxon>
        <taxon>ecological metagenomes</taxon>
    </lineage>
</organism>
<dbReference type="GO" id="GO:0016787">
    <property type="term" value="F:hydrolase activity"/>
    <property type="evidence" value="ECO:0007669"/>
    <property type="project" value="UniProtKB-KW"/>
</dbReference>
<dbReference type="InterPro" id="IPR000212">
    <property type="entry name" value="DNA_helicase_UvrD/REP"/>
</dbReference>
<proteinExistence type="predicted"/>
<keyword evidence="3" id="KW-0347">Helicase</keyword>